<sequence length="612" mass="67466">MKKTVLAIAVVSQLPCAFYSYADSSNADTVVVTANRFEQPAKSVLASTITVTKQDIAALQAHSALEVLRTLSGVEVVSSGGKAQATSIFLRGTGSKHTLMLLDGVRINSSTTGGSSIGLIPAFAIEKIEIIKGPRAAAYGSDAIGGIISITTSKDFTSEHQGRVGYGSHDHSLLGWKSVGQLNDTTHGEVIVSQEKSDGYKVLAASPDSEEDGYKAQTFVGHLQHQFNAEWQGKLTLHKVDSYAKYATSNMIELKQKKTDTESELLAGLLRYAQGDFFSELQISTRYNEATDGLADDSDAKQIIRTRQNVLSWLNNSVLADAVHLQVGLEYSQDKADLLGSYSSSYDETEKHMQSVFFTSSTDINDVTFEVSGRYDDSSTFGNHTTWNGGVGYWITDELQILGNFGTAYKEPSFNDLYWPNSGNPNLKPEDSKSRELVVKGFHELLSWELSVYRTDLQDMIDWKNVGGSVWKPSNVARARIEGIELSATIETGPIEHKLSATWKKAEDASDGSLLDKRAQNNYSWAMLYSQDQWRGTITTNYVGNRADSSKWLGSYITVDTGVSYLWNHQTSIGIKVENLFDEDYETGYYGSANTYYKGNERTLFAEVGYQF</sequence>
<evidence type="ECO:0000259" key="15">
    <source>
        <dbReference type="Pfam" id="PF07715"/>
    </source>
</evidence>
<evidence type="ECO:0000256" key="4">
    <source>
        <dbReference type="ARBA" id="ARBA00022692"/>
    </source>
</evidence>
<proteinExistence type="inferred from homology"/>
<feature type="domain" description="TonB-dependent receptor plug" evidence="15">
    <location>
        <begin position="42"/>
        <end position="147"/>
    </location>
</feature>
<dbReference type="CDD" id="cd01347">
    <property type="entry name" value="ligand_gated_channel"/>
    <property type="match status" value="1"/>
</dbReference>
<keyword evidence="3 10" id="KW-1134">Transmembrane beta strand</keyword>
<dbReference type="RefSeq" id="WP_021021875.1">
    <property type="nucleotide sequence ID" value="NZ_CP018835.1"/>
</dbReference>
<dbReference type="InterPro" id="IPR000531">
    <property type="entry name" value="Beta-barrel_TonB"/>
</dbReference>
<feature type="domain" description="TonB-dependent receptor-like beta-barrel" evidence="14">
    <location>
        <begin position="206"/>
        <end position="580"/>
    </location>
</feature>
<evidence type="ECO:0000256" key="2">
    <source>
        <dbReference type="ARBA" id="ARBA00022448"/>
    </source>
</evidence>
<comment type="similarity">
    <text evidence="10 12">Belongs to the TonB-dependent receptor family.</text>
</comment>
<keyword evidence="5 13" id="KW-0732">Signal</keyword>
<dbReference type="PANTHER" id="PTHR30069:SF53">
    <property type="entry name" value="COLICIN I RECEPTOR-RELATED"/>
    <property type="match status" value="1"/>
</dbReference>
<reference evidence="16 17" key="1">
    <citation type="submission" date="2016-12" db="EMBL/GenBank/DDBJ databases">
        <authorList>
            <person name="Song W.-J."/>
            <person name="Kurnit D.M."/>
        </authorList>
    </citation>
    <scope>NUCLEOTIDE SEQUENCE [LARGE SCALE GENOMIC DNA]</scope>
    <source>
        <strain evidence="16 17">ATCC 43942</strain>
    </source>
</reference>
<dbReference type="PANTHER" id="PTHR30069">
    <property type="entry name" value="TONB-DEPENDENT OUTER MEMBRANE RECEPTOR"/>
    <property type="match status" value="1"/>
</dbReference>
<dbReference type="InterPro" id="IPR012910">
    <property type="entry name" value="Plug_dom"/>
</dbReference>
<protein>
    <recommendedName>
        <fullName evidence="18">Cobalamin receptor</fullName>
    </recommendedName>
</protein>
<dbReference type="Gene3D" id="2.40.170.20">
    <property type="entry name" value="TonB-dependent receptor, beta-barrel domain"/>
    <property type="match status" value="1"/>
</dbReference>
<evidence type="ECO:0000256" key="8">
    <source>
        <dbReference type="ARBA" id="ARBA00023136"/>
    </source>
</evidence>
<keyword evidence="8 10" id="KW-0472">Membrane</keyword>
<dbReference type="KEGG" id="vga:BSQ33_07765"/>
<evidence type="ECO:0000256" key="3">
    <source>
        <dbReference type="ARBA" id="ARBA00022452"/>
    </source>
</evidence>
<dbReference type="EMBL" id="CP018835">
    <property type="protein sequence ID" value="ASA55601.1"/>
    <property type="molecule type" value="Genomic_DNA"/>
</dbReference>
<dbReference type="GO" id="GO:0015889">
    <property type="term" value="P:cobalamin transport"/>
    <property type="evidence" value="ECO:0007669"/>
    <property type="project" value="TreeGrafter"/>
</dbReference>
<dbReference type="GO" id="GO:0006811">
    <property type="term" value="P:monoatomic ion transport"/>
    <property type="evidence" value="ECO:0007669"/>
    <property type="project" value="UniProtKB-KW"/>
</dbReference>
<evidence type="ECO:0000313" key="16">
    <source>
        <dbReference type="EMBL" id="ASA55601.1"/>
    </source>
</evidence>
<keyword evidence="9 10" id="KW-0998">Cell outer membrane</keyword>
<evidence type="ECO:0000256" key="11">
    <source>
        <dbReference type="PROSITE-ProRule" id="PRU10143"/>
    </source>
</evidence>
<dbReference type="GO" id="GO:0009279">
    <property type="term" value="C:cell outer membrane"/>
    <property type="evidence" value="ECO:0007669"/>
    <property type="project" value="UniProtKB-SubCell"/>
</dbReference>
<evidence type="ECO:0000313" key="17">
    <source>
        <dbReference type="Proteomes" id="UP000196708"/>
    </source>
</evidence>
<dbReference type="Gene3D" id="2.170.130.10">
    <property type="entry name" value="TonB-dependent receptor, plug domain"/>
    <property type="match status" value="1"/>
</dbReference>
<dbReference type="AlphaFoldDB" id="A0A1Z2SEM2"/>
<evidence type="ECO:0000256" key="7">
    <source>
        <dbReference type="ARBA" id="ARBA00023077"/>
    </source>
</evidence>
<keyword evidence="7 11" id="KW-0798">TonB box</keyword>
<comment type="subcellular location">
    <subcellularLocation>
        <location evidence="1 10">Cell outer membrane</location>
        <topology evidence="1 10">Multi-pass membrane protein</topology>
    </subcellularLocation>
</comment>
<dbReference type="InterPro" id="IPR010916">
    <property type="entry name" value="TonB_box_CS"/>
</dbReference>
<evidence type="ECO:0008006" key="18">
    <source>
        <dbReference type="Google" id="ProtNLM"/>
    </source>
</evidence>
<dbReference type="OrthoDB" id="9764669at2"/>
<evidence type="ECO:0000256" key="5">
    <source>
        <dbReference type="ARBA" id="ARBA00022729"/>
    </source>
</evidence>
<dbReference type="InterPro" id="IPR039426">
    <property type="entry name" value="TonB-dep_rcpt-like"/>
</dbReference>
<dbReference type="PROSITE" id="PS52016">
    <property type="entry name" value="TONB_DEPENDENT_REC_3"/>
    <property type="match status" value="1"/>
</dbReference>
<dbReference type="SUPFAM" id="SSF56935">
    <property type="entry name" value="Porins"/>
    <property type="match status" value="1"/>
</dbReference>
<dbReference type="InterPro" id="IPR037066">
    <property type="entry name" value="Plug_dom_sf"/>
</dbReference>
<keyword evidence="2 10" id="KW-0813">Transport</keyword>
<evidence type="ECO:0000259" key="14">
    <source>
        <dbReference type="Pfam" id="PF00593"/>
    </source>
</evidence>
<evidence type="ECO:0000256" key="9">
    <source>
        <dbReference type="ARBA" id="ARBA00023237"/>
    </source>
</evidence>
<feature type="chain" id="PRO_5011223999" description="Cobalamin receptor" evidence="13">
    <location>
        <begin position="23"/>
        <end position="612"/>
    </location>
</feature>
<gene>
    <name evidence="16" type="ORF">BSQ33_07765</name>
</gene>
<evidence type="ECO:0000256" key="13">
    <source>
        <dbReference type="SAM" id="SignalP"/>
    </source>
</evidence>
<evidence type="ECO:0000256" key="10">
    <source>
        <dbReference type="PROSITE-ProRule" id="PRU01360"/>
    </source>
</evidence>
<dbReference type="Pfam" id="PF00593">
    <property type="entry name" value="TonB_dep_Rec_b-barrel"/>
    <property type="match status" value="1"/>
</dbReference>
<feature type="signal peptide" evidence="13">
    <location>
        <begin position="1"/>
        <end position="22"/>
    </location>
</feature>
<organism evidence="16 17">
    <name type="scientific">Vibrio gazogenes</name>
    <dbReference type="NCBI Taxonomy" id="687"/>
    <lineage>
        <taxon>Bacteria</taxon>
        <taxon>Pseudomonadati</taxon>
        <taxon>Pseudomonadota</taxon>
        <taxon>Gammaproteobacteria</taxon>
        <taxon>Vibrionales</taxon>
        <taxon>Vibrionaceae</taxon>
        <taxon>Vibrio</taxon>
    </lineage>
</organism>
<accession>A0A1Z2SEM2</accession>
<evidence type="ECO:0000256" key="6">
    <source>
        <dbReference type="ARBA" id="ARBA00023065"/>
    </source>
</evidence>
<name>A0A1Z2SEM2_VIBGA</name>
<dbReference type="InterPro" id="IPR036942">
    <property type="entry name" value="Beta-barrel_TonB_sf"/>
</dbReference>
<feature type="short sequence motif" description="TonB box" evidence="11">
    <location>
        <begin position="29"/>
        <end position="35"/>
    </location>
</feature>
<keyword evidence="4 10" id="KW-0812">Transmembrane</keyword>
<dbReference type="Pfam" id="PF07715">
    <property type="entry name" value="Plug"/>
    <property type="match status" value="1"/>
</dbReference>
<keyword evidence="6" id="KW-0406">Ion transport</keyword>
<dbReference type="Proteomes" id="UP000196708">
    <property type="component" value="Chromosome 1"/>
</dbReference>
<evidence type="ECO:0000256" key="12">
    <source>
        <dbReference type="RuleBase" id="RU003357"/>
    </source>
</evidence>
<evidence type="ECO:0000256" key="1">
    <source>
        <dbReference type="ARBA" id="ARBA00004571"/>
    </source>
</evidence>
<dbReference type="PROSITE" id="PS00430">
    <property type="entry name" value="TONB_DEPENDENT_REC_1"/>
    <property type="match status" value="1"/>
</dbReference>